<name>R4PJT1_9BACT</name>
<dbReference type="InterPro" id="IPR002376">
    <property type="entry name" value="Formyl_transf_N"/>
</dbReference>
<reference evidence="6 7" key="1">
    <citation type="journal article" date="2013" name="Nat. Biotechnol.">
        <title>Genome sequences of rare, uncultured bacteria obtained by differential coverage binning of multiple metagenomes.</title>
        <authorList>
            <person name="Albertsen M."/>
            <person name="Hugenholtz P."/>
            <person name="Skarshewski A."/>
            <person name="Nielsen K.L."/>
            <person name="Tyson G.W."/>
            <person name="Nielsen P.H."/>
        </authorList>
    </citation>
    <scope>NUCLEOTIDE SEQUENCE [LARGE SCALE GENOMIC DNA]</scope>
    <source>
        <strain evidence="6">TM71</strain>
    </source>
</reference>
<dbReference type="EMBL" id="CP005957">
    <property type="protein sequence ID" value="AGL61718.1"/>
    <property type="molecule type" value="Genomic_DNA"/>
</dbReference>
<dbReference type="RefSeq" id="WP_015641169.1">
    <property type="nucleotide sequence ID" value="NC_021219.1"/>
</dbReference>
<dbReference type="GO" id="GO:0005737">
    <property type="term" value="C:cytoplasm"/>
    <property type="evidence" value="ECO:0007669"/>
    <property type="project" value="TreeGrafter"/>
</dbReference>
<dbReference type="EC" id="2.1.2.2" evidence="2"/>
<evidence type="ECO:0000256" key="3">
    <source>
        <dbReference type="ARBA" id="ARBA00022679"/>
    </source>
</evidence>
<keyword evidence="4" id="KW-0658">Purine biosynthesis</keyword>
<evidence type="ECO:0000313" key="7">
    <source>
        <dbReference type="Proteomes" id="UP000013893"/>
    </source>
</evidence>
<dbReference type="AlphaFoldDB" id="R4PJT1"/>
<evidence type="ECO:0000256" key="1">
    <source>
        <dbReference type="ARBA" id="ARBA00005054"/>
    </source>
</evidence>
<evidence type="ECO:0000256" key="2">
    <source>
        <dbReference type="ARBA" id="ARBA00012254"/>
    </source>
</evidence>
<dbReference type="Pfam" id="PF00551">
    <property type="entry name" value="Formyl_trans_N"/>
    <property type="match status" value="1"/>
</dbReference>
<evidence type="ECO:0000259" key="5">
    <source>
        <dbReference type="Pfam" id="PF00551"/>
    </source>
</evidence>
<feature type="domain" description="Formyl transferase N-terminal" evidence="5">
    <location>
        <begin position="34"/>
        <end position="158"/>
    </location>
</feature>
<dbReference type="STRING" id="1332188.L336_0006"/>
<sequence>MVSDQPSSRGAEVAGEHGLDYLLRPVDRFRTPDEREAYFDALCAELGERGVTACFYAGFMKISKGKFVRELPGINAHPADLTVTDESGVPLFRGMDAISAMRAGTDGMIGASTHVVADKVDTGATFIRSLPIHAPANMTDEACHQRIKQAEHQIYPLTLRMLGKGLIDISRMPYTFDEATGILTDASGKVVDYDK</sequence>
<proteinExistence type="predicted"/>
<evidence type="ECO:0000256" key="4">
    <source>
        <dbReference type="ARBA" id="ARBA00022755"/>
    </source>
</evidence>
<dbReference type="GO" id="GO:0006189">
    <property type="term" value="P:'de novo' IMP biosynthetic process"/>
    <property type="evidence" value="ECO:0007669"/>
    <property type="project" value="TreeGrafter"/>
</dbReference>
<evidence type="ECO:0000313" key="6">
    <source>
        <dbReference type="EMBL" id="AGL61718.1"/>
    </source>
</evidence>
<dbReference type="PANTHER" id="PTHR43369">
    <property type="entry name" value="PHOSPHORIBOSYLGLYCINAMIDE FORMYLTRANSFERASE"/>
    <property type="match status" value="1"/>
</dbReference>
<accession>R4PJT1</accession>
<gene>
    <name evidence="6" type="ORF">L336_0006</name>
</gene>
<dbReference type="KEGG" id="saal:L336_0006"/>
<dbReference type="InterPro" id="IPR036477">
    <property type="entry name" value="Formyl_transf_N_sf"/>
</dbReference>
<dbReference type="Gene3D" id="3.40.50.170">
    <property type="entry name" value="Formyl transferase, N-terminal domain"/>
    <property type="match status" value="1"/>
</dbReference>
<organism evidence="6 7">
    <name type="scientific">Candidatus Saccharimonas aalborgensis</name>
    <dbReference type="NCBI Taxonomy" id="1332188"/>
    <lineage>
        <taxon>Bacteria</taxon>
        <taxon>Candidatus Saccharimonadota</taxon>
        <taxon>Candidatus Saccharimonadia</taxon>
        <taxon>Candidatus Saccharimonadales</taxon>
        <taxon>Candidatus Saccharimonadaceae</taxon>
        <taxon>Candidatus Saccharimonas</taxon>
    </lineage>
</organism>
<dbReference type="Proteomes" id="UP000013893">
    <property type="component" value="Chromosome"/>
</dbReference>
<dbReference type="GO" id="GO:0004644">
    <property type="term" value="F:phosphoribosylglycinamide formyltransferase activity"/>
    <property type="evidence" value="ECO:0007669"/>
    <property type="project" value="UniProtKB-EC"/>
</dbReference>
<dbReference type="PANTHER" id="PTHR43369:SF2">
    <property type="entry name" value="PHOSPHORIBOSYLGLYCINAMIDE FORMYLTRANSFERASE"/>
    <property type="match status" value="1"/>
</dbReference>
<protein>
    <recommendedName>
        <fullName evidence="2">phosphoribosylglycinamide formyltransferase 1</fullName>
        <ecNumber evidence="2">2.1.2.2</ecNumber>
    </recommendedName>
</protein>
<dbReference type="OrthoDB" id="9806170at2"/>
<keyword evidence="3 6" id="KW-0808">Transferase</keyword>
<comment type="pathway">
    <text evidence="1">Purine metabolism; IMP biosynthesis via de novo pathway; N(2)-formyl-N(1)-(5-phospho-D-ribosyl)glycinamide from N(1)-(5-phospho-D-ribosyl)glycinamide (10-formyl THF route): step 1/1.</text>
</comment>
<keyword evidence="7" id="KW-1185">Reference proteome</keyword>
<dbReference type="HOGENOM" id="CLU_038395_1_1_0"/>
<dbReference type="SUPFAM" id="SSF53328">
    <property type="entry name" value="Formyltransferase"/>
    <property type="match status" value="1"/>
</dbReference>